<organism evidence="2 3">
    <name type="scientific">Iodobacter ciconiae</name>
    <dbReference type="NCBI Taxonomy" id="2496266"/>
    <lineage>
        <taxon>Bacteria</taxon>
        <taxon>Pseudomonadati</taxon>
        <taxon>Pseudomonadota</taxon>
        <taxon>Betaproteobacteria</taxon>
        <taxon>Neisseriales</taxon>
        <taxon>Chitinibacteraceae</taxon>
        <taxon>Iodobacter</taxon>
    </lineage>
</organism>
<dbReference type="OrthoDB" id="7173324at2"/>
<dbReference type="Gene3D" id="1.10.150.20">
    <property type="entry name" value="5' to 3' exonuclease, C-terminal subdomain"/>
    <property type="match status" value="1"/>
</dbReference>
<evidence type="ECO:0000256" key="1">
    <source>
        <dbReference type="SAM" id="MobiDB-lite"/>
    </source>
</evidence>
<feature type="compositionally biased region" description="Basic and acidic residues" evidence="1">
    <location>
        <begin position="1"/>
        <end position="10"/>
    </location>
</feature>
<dbReference type="EMBL" id="CP034433">
    <property type="protein sequence ID" value="AZN35714.1"/>
    <property type="molecule type" value="Genomic_DNA"/>
</dbReference>
<reference evidence="2 3" key="1">
    <citation type="submission" date="2018-12" db="EMBL/GenBank/DDBJ databases">
        <title>Complete genome sequence of Iodobacter sp. H11R3.</title>
        <authorList>
            <person name="Bae J.-W."/>
        </authorList>
    </citation>
    <scope>NUCLEOTIDE SEQUENCE [LARGE SCALE GENOMIC DNA]</scope>
    <source>
        <strain evidence="2 3">H11R3</strain>
    </source>
</reference>
<protein>
    <submittedName>
        <fullName evidence="2">Mitomycin resistance protein</fullName>
    </submittedName>
</protein>
<evidence type="ECO:0000313" key="3">
    <source>
        <dbReference type="Proteomes" id="UP000282438"/>
    </source>
</evidence>
<name>A0A3S8ZQH7_9NEIS</name>
<sequence>MNPDKVDRSRVSTHTDLPNIGKAGAKDLELLGIHTPEQLKSQCPFEMYARLCQQTATRHDPCVIDVFISITRFINGEAPRPWWAYTAERKQVLQDKQ</sequence>
<dbReference type="RefSeq" id="WP_125971732.1">
    <property type="nucleotide sequence ID" value="NZ_CP034433.1"/>
</dbReference>
<dbReference type="KEGG" id="iod:EJO50_03985"/>
<dbReference type="InterPro" id="IPR021725">
    <property type="entry name" value="Cdd1"/>
</dbReference>
<evidence type="ECO:0000313" key="2">
    <source>
        <dbReference type="EMBL" id="AZN35714.1"/>
    </source>
</evidence>
<proteinExistence type="predicted"/>
<dbReference type="AlphaFoldDB" id="A0A3S8ZQH7"/>
<accession>A0A3S8ZQH7</accession>
<dbReference type="Proteomes" id="UP000282438">
    <property type="component" value="Chromosome"/>
</dbReference>
<keyword evidence="3" id="KW-1185">Reference proteome</keyword>
<dbReference type="Pfam" id="PF11731">
    <property type="entry name" value="Cdd1"/>
    <property type="match status" value="1"/>
</dbReference>
<feature type="region of interest" description="Disordered" evidence="1">
    <location>
        <begin position="1"/>
        <end position="20"/>
    </location>
</feature>
<gene>
    <name evidence="2" type="ORF">EJO50_03985</name>
</gene>